<feature type="non-terminal residue" evidence="1">
    <location>
        <position position="22"/>
    </location>
</feature>
<proteinExistence type="predicted"/>
<gene>
    <name evidence="1" type="ORF">Q604_UNBC00305G0001</name>
</gene>
<sequence length="22" mass="2434">MGPEALALEAWLTFQGMFLNPP</sequence>
<evidence type="ECO:0000313" key="1">
    <source>
        <dbReference type="EMBL" id="ETJ45709.1"/>
    </source>
</evidence>
<accession>W1YX04</accession>
<reference evidence="1" key="1">
    <citation type="submission" date="2013-12" db="EMBL/GenBank/DDBJ databases">
        <title>A Varibaculum cambriense genome reconstructed from a premature infant gut community with otherwise low bacterial novelty that shifts toward anaerobic metabolism during the third week of life.</title>
        <authorList>
            <person name="Brown C.T."/>
            <person name="Sharon I."/>
            <person name="Thomas B.C."/>
            <person name="Castelle C.J."/>
            <person name="Morowitz M.J."/>
            <person name="Banfield J.F."/>
        </authorList>
    </citation>
    <scope>NUCLEOTIDE SEQUENCE</scope>
</reference>
<name>W1YX04_9ZZZZ</name>
<dbReference type="AlphaFoldDB" id="W1YX04"/>
<protein>
    <submittedName>
        <fullName evidence="1">Uncharacterized protein</fullName>
    </submittedName>
</protein>
<dbReference type="EMBL" id="AZMM01000305">
    <property type="protein sequence ID" value="ETJ45709.1"/>
    <property type="molecule type" value="Genomic_DNA"/>
</dbReference>
<comment type="caution">
    <text evidence="1">The sequence shown here is derived from an EMBL/GenBank/DDBJ whole genome shotgun (WGS) entry which is preliminary data.</text>
</comment>
<organism evidence="1">
    <name type="scientific">human gut metagenome</name>
    <dbReference type="NCBI Taxonomy" id="408170"/>
    <lineage>
        <taxon>unclassified sequences</taxon>
        <taxon>metagenomes</taxon>
        <taxon>organismal metagenomes</taxon>
    </lineage>
</organism>